<gene>
    <name evidence="2" type="ORF">BJ554DRAFT_3367</name>
</gene>
<evidence type="ECO:0000313" key="3">
    <source>
        <dbReference type="Proteomes" id="UP000673691"/>
    </source>
</evidence>
<proteinExistence type="predicted"/>
<organism evidence="2 3">
    <name type="scientific">Olpidium bornovanus</name>
    <dbReference type="NCBI Taxonomy" id="278681"/>
    <lineage>
        <taxon>Eukaryota</taxon>
        <taxon>Fungi</taxon>
        <taxon>Fungi incertae sedis</taxon>
        <taxon>Olpidiomycota</taxon>
        <taxon>Olpidiomycotina</taxon>
        <taxon>Olpidiomycetes</taxon>
        <taxon>Olpidiales</taxon>
        <taxon>Olpidiaceae</taxon>
        <taxon>Olpidium</taxon>
    </lineage>
</organism>
<dbReference type="AlphaFoldDB" id="A0A8H8DFZ3"/>
<reference evidence="2 3" key="1">
    <citation type="journal article" name="Sci. Rep.">
        <title>Genome-scale phylogenetic analyses confirm Olpidium as the closest living zoosporic fungus to the non-flagellated, terrestrial fungi.</title>
        <authorList>
            <person name="Chang Y."/>
            <person name="Rochon D."/>
            <person name="Sekimoto S."/>
            <person name="Wang Y."/>
            <person name="Chovatia M."/>
            <person name="Sandor L."/>
            <person name="Salamov A."/>
            <person name="Grigoriev I.V."/>
            <person name="Stajich J.E."/>
            <person name="Spatafora J.W."/>
        </authorList>
    </citation>
    <scope>NUCLEOTIDE SEQUENCE [LARGE SCALE GENOMIC DNA]</scope>
    <source>
        <strain evidence="2">S191</strain>
    </source>
</reference>
<feature type="non-terminal residue" evidence="2">
    <location>
        <position position="1"/>
    </location>
</feature>
<feature type="region of interest" description="Disordered" evidence="1">
    <location>
        <begin position="1"/>
        <end position="34"/>
    </location>
</feature>
<name>A0A8H8DFZ3_9FUNG</name>
<dbReference type="Proteomes" id="UP000673691">
    <property type="component" value="Unassembled WGS sequence"/>
</dbReference>
<protein>
    <submittedName>
        <fullName evidence="2">Uncharacterized protein</fullName>
    </submittedName>
</protein>
<evidence type="ECO:0000256" key="1">
    <source>
        <dbReference type="SAM" id="MobiDB-lite"/>
    </source>
</evidence>
<evidence type="ECO:0000313" key="2">
    <source>
        <dbReference type="EMBL" id="KAG5456786.1"/>
    </source>
</evidence>
<dbReference type="EMBL" id="JAEFCI010011158">
    <property type="protein sequence ID" value="KAG5456786.1"/>
    <property type="molecule type" value="Genomic_DNA"/>
</dbReference>
<sequence>KKKKIFRAPPRQGDTTRSRRDPPHPAPADKLNLGRENAWAPHFWRDAGRHKHFNSALRRIGQSLHVETVPKGELWRTSIHMKCSSTD</sequence>
<comment type="caution">
    <text evidence="2">The sequence shown here is derived from an EMBL/GenBank/DDBJ whole genome shotgun (WGS) entry which is preliminary data.</text>
</comment>
<accession>A0A8H8DFZ3</accession>
<keyword evidence="3" id="KW-1185">Reference proteome</keyword>
<feature type="compositionally biased region" description="Basic and acidic residues" evidence="1">
    <location>
        <begin position="14"/>
        <end position="23"/>
    </location>
</feature>